<dbReference type="GO" id="GO:0044571">
    <property type="term" value="P:[2Fe-2S] cluster assembly"/>
    <property type="evidence" value="ECO:0007669"/>
    <property type="project" value="InterPro"/>
</dbReference>
<proteinExistence type="inferred from homology"/>
<feature type="region of interest" description="Disordered" evidence="4">
    <location>
        <begin position="123"/>
        <end position="146"/>
    </location>
</feature>
<reference evidence="6" key="1">
    <citation type="submission" date="2019-09" db="EMBL/GenBank/DDBJ databases">
        <title>The Mitochondrial Proteome of the Jakobid, Andalucia godoyi, a Protist With the Most Gene-Rich and Bacteria-Like Mitochondrial Genome.</title>
        <authorList>
            <person name="Gray M.W."/>
            <person name="Burger G."/>
            <person name="Derelle R."/>
            <person name="Klimes V."/>
            <person name="Leger M."/>
            <person name="Sarrasin M."/>
            <person name="Vlcek C."/>
            <person name="Roger A.J."/>
            <person name="Elias M."/>
            <person name="Lang B.F."/>
        </authorList>
    </citation>
    <scope>NUCLEOTIDE SEQUENCE</scope>
    <source>
        <strain evidence="6">And28</strain>
    </source>
</reference>
<feature type="compositionally biased region" description="Gly residues" evidence="4">
    <location>
        <begin position="127"/>
        <end position="137"/>
    </location>
</feature>
<dbReference type="GO" id="GO:0001671">
    <property type="term" value="F:ATPase activator activity"/>
    <property type="evidence" value="ECO:0007669"/>
    <property type="project" value="InterPro"/>
</dbReference>
<dbReference type="GO" id="GO:0051087">
    <property type="term" value="F:protein-folding chaperone binding"/>
    <property type="evidence" value="ECO:0007669"/>
    <property type="project" value="InterPro"/>
</dbReference>
<dbReference type="OrthoDB" id="448954at2759"/>
<evidence type="ECO:0000256" key="2">
    <source>
        <dbReference type="ARBA" id="ARBA00023186"/>
    </source>
</evidence>
<dbReference type="PANTHER" id="PTHR14021:SF15">
    <property type="entry name" value="IRON-SULFUR CLUSTER CO-CHAPERONE PROTEIN HSCB"/>
    <property type="match status" value="1"/>
</dbReference>
<feature type="coiled-coil region" evidence="3">
    <location>
        <begin position="265"/>
        <end position="292"/>
    </location>
</feature>
<gene>
    <name evidence="6" type="ORF">ANDGO_03543</name>
</gene>
<organism evidence="6 7">
    <name type="scientific">Andalucia godoyi</name>
    <name type="common">Flagellate</name>
    <dbReference type="NCBI Taxonomy" id="505711"/>
    <lineage>
        <taxon>Eukaryota</taxon>
        <taxon>Discoba</taxon>
        <taxon>Jakobida</taxon>
        <taxon>Andalucina</taxon>
        <taxon>Andaluciidae</taxon>
        <taxon>Andalucia</taxon>
    </lineage>
</organism>
<dbReference type="InterPro" id="IPR004640">
    <property type="entry name" value="HscB"/>
</dbReference>
<keyword evidence="2" id="KW-0143">Chaperone</keyword>
<dbReference type="Gene3D" id="1.10.287.110">
    <property type="entry name" value="DnaJ domain"/>
    <property type="match status" value="1"/>
</dbReference>
<dbReference type="AlphaFoldDB" id="A0A8K0F4H6"/>
<dbReference type="Proteomes" id="UP000799049">
    <property type="component" value="Unassembled WGS sequence"/>
</dbReference>
<dbReference type="InterPro" id="IPR036869">
    <property type="entry name" value="J_dom_sf"/>
</dbReference>
<dbReference type="PROSITE" id="PS50076">
    <property type="entry name" value="DNAJ_2"/>
    <property type="match status" value="1"/>
</dbReference>
<dbReference type="Gene3D" id="1.20.1280.20">
    <property type="entry name" value="HscB, C-terminal domain"/>
    <property type="match status" value="1"/>
</dbReference>
<comment type="similarity">
    <text evidence="1">Belongs to the HscB family.</text>
</comment>
<name>A0A8K0F4H6_ANDGO</name>
<evidence type="ECO:0000259" key="5">
    <source>
        <dbReference type="PROSITE" id="PS50076"/>
    </source>
</evidence>
<evidence type="ECO:0000313" key="6">
    <source>
        <dbReference type="EMBL" id="KAF0852602.1"/>
    </source>
</evidence>
<evidence type="ECO:0000256" key="1">
    <source>
        <dbReference type="ARBA" id="ARBA00010476"/>
    </source>
</evidence>
<keyword evidence="7" id="KW-1185">Reference proteome</keyword>
<dbReference type="Pfam" id="PF07743">
    <property type="entry name" value="HSCB_C"/>
    <property type="match status" value="1"/>
</dbReference>
<feature type="domain" description="J" evidence="5">
    <location>
        <begin position="88"/>
        <end position="179"/>
    </location>
</feature>
<sequence>MFRGNVWCLRSLRMVMASSVRKTLQDSRCVFSMMKTPSVFARMHSTLHVRAHRIPISRMCWNCKAYLLPNELICASCSAVQSPPASIDYFSLFSIPQTLKINVPELDKTFKRMQRLLHPDKHTAAAAGGGSRGGGGHSSAETKTSQTNLENANQASSFVNEAYGALRDPVSRMHYLLMINGSAVSEETMGRSLDQDFLMEMMDCMENAAVSRVGSAEFHELQNSVEFQIEELYVNCAEAVEVRDWPKAQSLAMKINYWNRVRTILEEKIEEHEKLEARTKRLKDAKEREMENEQQLRKS</sequence>
<dbReference type="InterPro" id="IPR001623">
    <property type="entry name" value="DnaJ_domain"/>
</dbReference>
<dbReference type="GO" id="GO:0051259">
    <property type="term" value="P:protein complex oligomerization"/>
    <property type="evidence" value="ECO:0007669"/>
    <property type="project" value="InterPro"/>
</dbReference>
<dbReference type="InterPro" id="IPR036386">
    <property type="entry name" value="HscB_C_sf"/>
</dbReference>
<evidence type="ECO:0000313" key="7">
    <source>
        <dbReference type="Proteomes" id="UP000799049"/>
    </source>
</evidence>
<dbReference type="CDD" id="cd06257">
    <property type="entry name" value="DnaJ"/>
    <property type="match status" value="1"/>
</dbReference>
<keyword evidence="3" id="KW-0175">Coiled coil</keyword>
<dbReference type="GO" id="GO:0005739">
    <property type="term" value="C:mitochondrion"/>
    <property type="evidence" value="ECO:0007669"/>
    <property type="project" value="TreeGrafter"/>
</dbReference>
<dbReference type="InterPro" id="IPR009073">
    <property type="entry name" value="HscB_oligo_C"/>
</dbReference>
<accession>A0A8K0F4H6</accession>
<comment type="caution">
    <text evidence="6">The sequence shown here is derived from an EMBL/GenBank/DDBJ whole genome shotgun (WGS) entry which is preliminary data.</text>
</comment>
<dbReference type="NCBIfam" id="TIGR00714">
    <property type="entry name" value="hscB"/>
    <property type="match status" value="1"/>
</dbReference>
<dbReference type="SUPFAM" id="SSF47144">
    <property type="entry name" value="HSC20 (HSCB), C-terminal oligomerisation domain"/>
    <property type="match status" value="1"/>
</dbReference>
<evidence type="ECO:0000256" key="3">
    <source>
        <dbReference type="SAM" id="Coils"/>
    </source>
</evidence>
<dbReference type="EMBL" id="VRVR01000026">
    <property type="protein sequence ID" value="KAF0852602.1"/>
    <property type="molecule type" value="Genomic_DNA"/>
</dbReference>
<dbReference type="PANTHER" id="PTHR14021">
    <property type="entry name" value="IRON-SULFUR CLUSTER CO-CHAPERONE PROTEIN HSCB"/>
    <property type="match status" value="1"/>
</dbReference>
<evidence type="ECO:0000256" key="4">
    <source>
        <dbReference type="SAM" id="MobiDB-lite"/>
    </source>
</evidence>
<protein>
    <submittedName>
        <fullName evidence="6">Mitochondrial iron-sulfur cluster biosynthesis Jac1 (Co-chaperone HscB)</fullName>
    </submittedName>
</protein>
<dbReference type="SUPFAM" id="SSF46565">
    <property type="entry name" value="Chaperone J-domain"/>
    <property type="match status" value="1"/>
</dbReference>